<evidence type="ECO:0000259" key="1">
    <source>
        <dbReference type="Pfam" id="PF05161"/>
    </source>
</evidence>
<dbReference type="EC" id="1.1.1.81" evidence="3"/>
<dbReference type="PANTHER" id="PTHR12227:SF0">
    <property type="entry name" value="GLYCERATE KINASE"/>
    <property type="match status" value="1"/>
</dbReference>
<dbReference type="OrthoDB" id="9766552at2"/>
<dbReference type="PANTHER" id="PTHR12227">
    <property type="entry name" value="GLYCERATE KINASE"/>
    <property type="match status" value="1"/>
</dbReference>
<keyword evidence="3" id="KW-0614">Plasmid</keyword>
<evidence type="ECO:0000313" key="4">
    <source>
        <dbReference type="Proteomes" id="UP000000343"/>
    </source>
</evidence>
<keyword evidence="3" id="KW-0670">Pyruvate</keyword>
<dbReference type="InterPro" id="IPR007835">
    <property type="entry name" value="MOFRL"/>
</dbReference>
<evidence type="ECO:0000259" key="2">
    <source>
        <dbReference type="Pfam" id="PF13660"/>
    </source>
</evidence>
<reference evidence="4" key="1">
    <citation type="submission" date="2011-01" db="EMBL/GenBank/DDBJ databases">
        <title>Complete sequence of plasmid2 of Acidobacterium sp. MP5ACTX9.</title>
        <authorList>
            <consortium name="US DOE Joint Genome Institute"/>
            <person name="Lucas S."/>
            <person name="Copeland A."/>
            <person name="Lapidus A."/>
            <person name="Cheng J.-F."/>
            <person name="Goodwin L."/>
            <person name="Pitluck S."/>
            <person name="Teshima H."/>
            <person name="Detter J.C."/>
            <person name="Han C."/>
            <person name="Tapia R."/>
            <person name="Land M."/>
            <person name="Hauser L."/>
            <person name="Kyrpides N."/>
            <person name="Ivanova N."/>
            <person name="Ovchinnikova G."/>
            <person name="Pagani I."/>
            <person name="Rawat S.R."/>
            <person name="Mannisto M."/>
            <person name="Haggblom M.M."/>
            <person name="Woyke T."/>
        </authorList>
    </citation>
    <scope>NUCLEOTIDE SEQUENCE [LARGE SCALE GENOMIC DNA]</scope>
    <source>
        <strain evidence="4">MP5ACTX9</strain>
        <plasmid evidence="4">Plasmid pACIX902</plasmid>
    </source>
</reference>
<dbReference type="InterPro" id="IPR039760">
    <property type="entry name" value="MOFRL_protein"/>
</dbReference>
<dbReference type="AlphaFoldDB" id="E8X6Z9"/>
<gene>
    <name evidence="3" type="ordered locus">AciX9_3822</name>
</gene>
<dbReference type="Proteomes" id="UP000000343">
    <property type="component" value="Plasmid pACIX902"/>
</dbReference>
<dbReference type="GO" id="GO:0008887">
    <property type="term" value="F:glycerate kinase activity"/>
    <property type="evidence" value="ECO:0007669"/>
    <property type="project" value="InterPro"/>
</dbReference>
<proteinExistence type="predicted"/>
<keyword evidence="3" id="KW-0560">Oxidoreductase</keyword>
<feature type="domain" description="MOFRL" evidence="1">
    <location>
        <begin position="342"/>
        <end position="457"/>
    </location>
</feature>
<geneLocation type="plasmid" evidence="3 4">
    <name>pACIX902</name>
</geneLocation>
<dbReference type="EMBL" id="CP002482">
    <property type="protein sequence ID" value="ADW71108.1"/>
    <property type="molecule type" value="Genomic_DNA"/>
</dbReference>
<sequence length="467" mass="49682">MYPQLLRQRLVKNTLSTNARQIFSTALEDCSVQQAFSLKLRGEMTHGICALHLKGTLAFDLTHITKILIVAIGKAALAMLDAFLPICPIPAGCTLGGVVIAPSAALQPKPGFSYFTGGHPSPNRESFTGAQTALDLLASAASKDHGQTFCFFLISGGASAMMELPLDPDISLDDTISFHQALVGSGASISEINCIRKHFSAVKGGRLALAAGKMRHLSLLLSDVPAGQLDALSSGPTLADSTTIEDCRKILQKFSLPSQFAPSVQSFFASSQLPETPKPGDFQENIFLLLSSEDLEGAARRHAEYLGFTTFIDNTCDDWDYRDAAYYLLNRIRTLQLQHGRVCLLSAGEVTVQIPTSPAGLGSSQGSEAPGMGGRNLHFTLYCASRLKSDERITILSAGSDGIDGNSVAAGAVVDASTLDGVPDEALQALQSFDSFRLLNRLGATVFTGPTGNNLRDLRILLADSTD</sequence>
<accession>E8X6Z9</accession>
<dbReference type="GO" id="GO:0016618">
    <property type="term" value="F:hydroxypyruvate reductase [NAD(P)H] activity"/>
    <property type="evidence" value="ECO:0007669"/>
    <property type="project" value="UniProtKB-EC"/>
</dbReference>
<dbReference type="HOGENOM" id="CLU_032279_1_1_0"/>
<dbReference type="InterPro" id="IPR025286">
    <property type="entry name" value="MOFRL_assoc_dom"/>
</dbReference>
<dbReference type="RefSeq" id="WP_013582130.1">
    <property type="nucleotide sequence ID" value="NC_015065.1"/>
</dbReference>
<evidence type="ECO:0000313" key="3">
    <source>
        <dbReference type="EMBL" id="ADW71108.1"/>
    </source>
</evidence>
<dbReference type="SUPFAM" id="SSF82544">
    <property type="entry name" value="GckA/TtuD-like"/>
    <property type="match status" value="1"/>
</dbReference>
<dbReference type="Pfam" id="PF13660">
    <property type="entry name" value="DUF4147"/>
    <property type="match status" value="1"/>
</dbReference>
<dbReference type="InterPro" id="IPR037035">
    <property type="entry name" value="GK-like_C_sf"/>
</dbReference>
<protein>
    <submittedName>
        <fullName evidence="3">Hydroxypyruvate reductase</fullName>
        <ecNumber evidence="3">1.1.1.81</ecNumber>
    </submittedName>
</protein>
<dbReference type="Gene3D" id="3.40.50.10180">
    <property type="entry name" value="Glycerate kinase, MOFRL-like N-terminal domain"/>
    <property type="match status" value="1"/>
</dbReference>
<dbReference type="GO" id="GO:0005737">
    <property type="term" value="C:cytoplasm"/>
    <property type="evidence" value="ECO:0007669"/>
    <property type="project" value="TreeGrafter"/>
</dbReference>
<dbReference type="InterPro" id="IPR038614">
    <property type="entry name" value="GK_N_sf"/>
</dbReference>
<feature type="domain" description="MOFRL-associated" evidence="2">
    <location>
        <begin position="19"/>
        <end position="268"/>
    </location>
</feature>
<dbReference type="Pfam" id="PF05161">
    <property type="entry name" value="MOFRL"/>
    <property type="match status" value="1"/>
</dbReference>
<organism evidence="4">
    <name type="scientific">Granulicella tundricola (strain ATCC BAA-1859 / DSM 23138 / MP5ACTX9)</name>
    <dbReference type="NCBI Taxonomy" id="1198114"/>
    <lineage>
        <taxon>Bacteria</taxon>
        <taxon>Pseudomonadati</taxon>
        <taxon>Acidobacteriota</taxon>
        <taxon>Terriglobia</taxon>
        <taxon>Terriglobales</taxon>
        <taxon>Acidobacteriaceae</taxon>
        <taxon>Granulicella</taxon>
    </lineage>
</organism>
<keyword evidence="4" id="KW-1185">Reference proteome</keyword>
<name>E8X6Z9_GRATM</name>
<dbReference type="KEGG" id="acm:AciX9_3822"/>
<dbReference type="Gene3D" id="3.40.1480.10">
    <property type="entry name" value="MOFRL domain"/>
    <property type="match status" value="1"/>
</dbReference>